<dbReference type="AlphaFoldDB" id="A0A979FJS9"/>
<evidence type="ECO:0000256" key="6">
    <source>
        <dbReference type="ARBA" id="ARBA00023239"/>
    </source>
</evidence>
<accession>A0A979FJS9</accession>
<dbReference type="RefSeq" id="XP_047736802.1">
    <property type="nucleotide sequence ID" value="XM_047880846.1"/>
</dbReference>
<dbReference type="GO" id="GO:0005886">
    <property type="term" value="C:plasma membrane"/>
    <property type="evidence" value="ECO:0007669"/>
    <property type="project" value="TreeGrafter"/>
</dbReference>
<comment type="function">
    <text evidence="1 8">Reversible hydration of carbon dioxide.</text>
</comment>
<evidence type="ECO:0000256" key="5">
    <source>
        <dbReference type="ARBA" id="ARBA00022833"/>
    </source>
</evidence>
<keyword evidence="10" id="KW-1185">Reference proteome</keyword>
<dbReference type="GO" id="GO:0008270">
    <property type="term" value="F:zinc ion binding"/>
    <property type="evidence" value="ECO:0007669"/>
    <property type="project" value="UniProtKB-UniRule"/>
</dbReference>
<comment type="cofactor">
    <cofactor evidence="8">
        <name>Zn(2+)</name>
        <dbReference type="ChEBI" id="CHEBI:29105"/>
    </cofactor>
</comment>
<dbReference type="InterPro" id="IPR036398">
    <property type="entry name" value="CA_dom_sf"/>
</dbReference>
<dbReference type="PROSITE" id="PS00162">
    <property type="entry name" value="ALPHA_CA_1"/>
    <property type="match status" value="1"/>
</dbReference>
<keyword evidence="8" id="KW-0732">Signal</keyword>
<dbReference type="InterPro" id="IPR001148">
    <property type="entry name" value="CA_dom"/>
</dbReference>
<gene>
    <name evidence="11" type="primary">LOC108679160</name>
</gene>
<dbReference type="InterPro" id="IPR018338">
    <property type="entry name" value="Carbonic_anhydrase_a-class_CS"/>
</dbReference>
<dbReference type="PROSITE" id="PS51144">
    <property type="entry name" value="ALPHA_CA_2"/>
    <property type="match status" value="1"/>
</dbReference>
<dbReference type="SMART" id="SM01057">
    <property type="entry name" value="Carb_anhydrase"/>
    <property type="match status" value="1"/>
</dbReference>
<evidence type="ECO:0000256" key="3">
    <source>
        <dbReference type="ARBA" id="ARBA00012925"/>
    </source>
</evidence>
<dbReference type="SUPFAM" id="SSF51069">
    <property type="entry name" value="Carbonic anhydrase"/>
    <property type="match status" value="1"/>
</dbReference>
<feature type="chain" id="PRO_5038173316" description="Carbonic anhydrase" evidence="8">
    <location>
        <begin position="21"/>
        <end position="283"/>
    </location>
</feature>
<sequence length="283" mass="32649">MISSVIFLFILLLAVREGNPSVPWDYETKEDWPRQFPLFCAGKRQSPINIDRFSVQYSHWVGIYPIYFYNYEVIPEQQIAINNGEQLQVMHNSKVPPSIKGGGLHGTYLLSQYHFHWGSDSSKGSEHTINTVRYPMELHLVHYKAQYGDMMNALRYADGVAVLAVLFEVSSRDNPALAPVLQQVQNIRRGRGTPMTPVNAPYAVASLLPDDTKSFYRYEGSLTSPPCNEVVIWTVFKEPVHVSQNQLELMRTLLDLHDEPIEDNFRNPQPLNNRRVYRSFFKW</sequence>
<organism evidence="10 11">
    <name type="scientific">Hyalella azteca</name>
    <name type="common">Amphipod</name>
    <dbReference type="NCBI Taxonomy" id="294128"/>
    <lineage>
        <taxon>Eukaryota</taxon>
        <taxon>Metazoa</taxon>
        <taxon>Ecdysozoa</taxon>
        <taxon>Arthropoda</taxon>
        <taxon>Crustacea</taxon>
        <taxon>Multicrustacea</taxon>
        <taxon>Malacostraca</taxon>
        <taxon>Eumalacostraca</taxon>
        <taxon>Peracarida</taxon>
        <taxon>Amphipoda</taxon>
        <taxon>Senticaudata</taxon>
        <taxon>Talitrida</taxon>
        <taxon>Talitroidea</taxon>
        <taxon>Hyalellidae</taxon>
        <taxon>Hyalella</taxon>
    </lineage>
</organism>
<keyword evidence="5 8" id="KW-0862">Zinc</keyword>
<dbReference type="KEGG" id="hazt:108679160"/>
<proteinExistence type="inferred from homology"/>
<keyword evidence="6 8" id="KW-0456">Lyase</keyword>
<evidence type="ECO:0000259" key="9">
    <source>
        <dbReference type="PROSITE" id="PS51144"/>
    </source>
</evidence>
<dbReference type="PANTHER" id="PTHR18952:SF265">
    <property type="entry name" value="CARBONIC ANHYDRASE"/>
    <property type="match status" value="1"/>
</dbReference>
<dbReference type="InterPro" id="IPR023561">
    <property type="entry name" value="Carbonic_anhydrase_a-class"/>
</dbReference>
<evidence type="ECO:0000256" key="8">
    <source>
        <dbReference type="RuleBase" id="RU367011"/>
    </source>
</evidence>
<dbReference type="OMA" id="EITRPAN"/>
<dbReference type="GeneID" id="108679160"/>
<evidence type="ECO:0000256" key="2">
    <source>
        <dbReference type="ARBA" id="ARBA00010718"/>
    </source>
</evidence>
<dbReference type="OrthoDB" id="429145at2759"/>
<dbReference type="PANTHER" id="PTHR18952">
    <property type="entry name" value="CARBONIC ANHYDRASE"/>
    <property type="match status" value="1"/>
</dbReference>
<dbReference type="GO" id="GO:0004089">
    <property type="term" value="F:carbonate dehydratase activity"/>
    <property type="evidence" value="ECO:0007669"/>
    <property type="project" value="UniProtKB-UniRule"/>
</dbReference>
<dbReference type="Pfam" id="PF00194">
    <property type="entry name" value="Carb_anhydrase"/>
    <property type="match status" value="1"/>
</dbReference>
<protein>
    <recommendedName>
        <fullName evidence="3 8">Carbonic anhydrase</fullName>
        <ecNumber evidence="3 8">4.2.1.1</ecNumber>
    </recommendedName>
</protein>
<dbReference type="EC" id="4.2.1.1" evidence="3 8"/>
<evidence type="ECO:0000256" key="1">
    <source>
        <dbReference type="ARBA" id="ARBA00002904"/>
    </source>
</evidence>
<evidence type="ECO:0000256" key="4">
    <source>
        <dbReference type="ARBA" id="ARBA00022723"/>
    </source>
</evidence>
<comment type="similarity">
    <text evidence="2 8">Belongs to the alpha-carbonic anhydrase family.</text>
</comment>
<feature type="domain" description="Alpha-carbonic anhydrase" evidence="9">
    <location>
        <begin position="22"/>
        <end position="280"/>
    </location>
</feature>
<evidence type="ECO:0000313" key="10">
    <source>
        <dbReference type="Proteomes" id="UP000694843"/>
    </source>
</evidence>
<dbReference type="Gene3D" id="3.10.200.10">
    <property type="entry name" value="Alpha carbonic anhydrase"/>
    <property type="match status" value="1"/>
</dbReference>
<dbReference type="Proteomes" id="UP000694843">
    <property type="component" value="Unplaced"/>
</dbReference>
<comment type="catalytic activity">
    <reaction evidence="7 8">
        <text>hydrogencarbonate + H(+) = CO2 + H2O</text>
        <dbReference type="Rhea" id="RHEA:10748"/>
        <dbReference type="ChEBI" id="CHEBI:15377"/>
        <dbReference type="ChEBI" id="CHEBI:15378"/>
        <dbReference type="ChEBI" id="CHEBI:16526"/>
        <dbReference type="ChEBI" id="CHEBI:17544"/>
        <dbReference type="EC" id="4.2.1.1"/>
    </reaction>
</comment>
<reference evidence="11" key="1">
    <citation type="submission" date="2025-08" db="UniProtKB">
        <authorList>
            <consortium name="RefSeq"/>
        </authorList>
    </citation>
    <scope>IDENTIFICATION</scope>
    <source>
        <tissue evidence="11">Whole organism</tissue>
    </source>
</reference>
<feature type="signal peptide" evidence="8">
    <location>
        <begin position="1"/>
        <end position="20"/>
    </location>
</feature>
<evidence type="ECO:0000256" key="7">
    <source>
        <dbReference type="ARBA" id="ARBA00048348"/>
    </source>
</evidence>
<name>A0A979FJS9_HYAAZ</name>
<keyword evidence="4 8" id="KW-0479">Metal-binding</keyword>
<evidence type="ECO:0000313" key="11">
    <source>
        <dbReference type="RefSeq" id="XP_047736802.1"/>
    </source>
</evidence>
<dbReference type="CDD" id="cd00326">
    <property type="entry name" value="alpha_CA"/>
    <property type="match status" value="1"/>
</dbReference>